<evidence type="ECO:0000313" key="3">
    <source>
        <dbReference type="Proteomes" id="UP000637383"/>
    </source>
</evidence>
<keyword evidence="1" id="KW-0812">Transmembrane</keyword>
<evidence type="ECO:0000313" key="2">
    <source>
        <dbReference type="EMBL" id="MBD2738037.1"/>
    </source>
</evidence>
<protein>
    <recommendedName>
        <fullName evidence="4">SMODS and SLOG-associating 2TM effector domain-containing protein</fullName>
    </recommendedName>
</protein>
<evidence type="ECO:0000256" key="1">
    <source>
        <dbReference type="SAM" id="Phobius"/>
    </source>
</evidence>
<organism evidence="2 3">
    <name type="scientific">Nostoc paludosum FACHB-159</name>
    <dbReference type="NCBI Taxonomy" id="2692908"/>
    <lineage>
        <taxon>Bacteria</taxon>
        <taxon>Bacillati</taxon>
        <taxon>Cyanobacteriota</taxon>
        <taxon>Cyanophyceae</taxon>
        <taxon>Nostocales</taxon>
        <taxon>Nostocaceae</taxon>
        <taxon>Nostoc</taxon>
    </lineage>
</organism>
<reference evidence="2 3" key="1">
    <citation type="journal article" date="2020" name="ISME J.">
        <title>Comparative genomics reveals insights into cyanobacterial evolution and habitat adaptation.</title>
        <authorList>
            <person name="Chen M.Y."/>
            <person name="Teng W.K."/>
            <person name="Zhao L."/>
            <person name="Hu C.X."/>
            <person name="Zhou Y.K."/>
            <person name="Han B.P."/>
            <person name="Song L.R."/>
            <person name="Shu W.S."/>
        </authorList>
    </citation>
    <scope>NUCLEOTIDE SEQUENCE [LARGE SCALE GENOMIC DNA]</scope>
    <source>
        <strain evidence="2 3">FACHB-159</strain>
    </source>
</reference>
<comment type="caution">
    <text evidence="2">The sequence shown here is derived from an EMBL/GenBank/DDBJ whole genome shotgun (WGS) entry which is preliminary data.</text>
</comment>
<keyword evidence="1" id="KW-0472">Membrane</keyword>
<accession>A0ABR8KIV5</accession>
<feature type="transmembrane region" description="Helical" evidence="1">
    <location>
        <begin position="53"/>
        <end position="69"/>
    </location>
</feature>
<name>A0ABR8KIV5_9NOSO</name>
<keyword evidence="1" id="KW-1133">Transmembrane helix</keyword>
<proteinExistence type="predicted"/>
<feature type="transmembrane region" description="Helical" evidence="1">
    <location>
        <begin position="143"/>
        <end position="168"/>
    </location>
</feature>
<dbReference type="Proteomes" id="UP000637383">
    <property type="component" value="Unassembled WGS sequence"/>
</dbReference>
<evidence type="ECO:0008006" key="4">
    <source>
        <dbReference type="Google" id="ProtNLM"/>
    </source>
</evidence>
<feature type="transmembrane region" description="Helical" evidence="1">
    <location>
        <begin position="81"/>
        <end position="104"/>
    </location>
</feature>
<sequence>MYDPLMRKVMGDQEKLIKSHNEVLQYINDDKQKKVISFLKDVQTRTYEKTRSYTNLIIAAGYAGFFTFWKSAKDDLPKITMLSSGLLIAISLCFFIGSEVYNMINSTLYQRKINQMLRENNSANIINDIQKFEQEHEARTYSIWFWLLLPTIITAIFGAILLIGSFIIELWNEIKVIFPELKL</sequence>
<gene>
    <name evidence="2" type="ORF">H6H03_29825</name>
</gene>
<keyword evidence="3" id="KW-1185">Reference proteome</keyword>
<dbReference type="EMBL" id="JACJTU010000041">
    <property type="protein sequence ID" value="MBD2738037.1"/>
    <property type="molecule type" value="Genomic_DNA"/>
</dbReference>